<evidence type="ECO:0000256" key="9">
    <source>
        <dbReference type="SAM" id="MobiDB-lite"/>
    </source>
</evidence>
<dbReference type="Gene3D" id="2.40.10.230">
    <property type="entry name" value="Probable tRNA pseudouridine synthase domain"/>
    <property type="match status" value="1"/>
</dbReference>
<feature type="region of interest" description="Disordered" evidence="9">
    <location>
        <begin position="1"/>
        <end position="23"/>
    </location>
</feature>
<dbReference type="InterPro" id="IPR007504">
    <property type="entry name" value="H/ACA_rnp_Gar1/Naf1"/>
</dbReference>
<evidence type="ECO:0000313" key="11">
    <source>
        <dbReference type="Proteomes" id="UP000596660"/>
    </source>
</evidence>
<dbReference type="PANTHER" id="PTHR31633">
    <property type="entry name" value="H/ACA RIBONUCLEOPROTEIN COMPLEX NON-CORE SUBUNIT NAF1"/>
    <property type="match status" value="1"/>
</dbReference>
<protein>
    <recommendedName>
        <fullName evidence="3">H/ACA ribonucleoprotein complex non-core subunit NAF1</fullName>
    </recommendedName>
</protein>
<keyword evidence="11" id="KW-1185">Reference proteome</keyword>
<dbReference type="GO" id="GO:0003723">
    <property type="term" value="F:RNA binding"/>
    <property type="evidence" value="ECO:0007669"/>
    <property type="project" value="UniProtKB-KW"/>
</dbReference>
<dbReference type="GO" id="GO:0005634">
    <property type="term" value="C:nucleus"/>
    <property type="evidence" value="ECO:0007669"/>
    <property type="project" value="UniProtKB-SubCell"/>
</dbReference>
<dbReference type="Pfam" id="PF04410">
    <property type="entry name" value="Gar1"/>
    <property type="match status" value="1"/>
</dbReference>
<dbReference type="EnsemblPlants" id="AUR62000198-RA">
    <property type="protein sequence ID" value="AUR62000198-RA:cds"/>
    <property type="gene ID" value="AUR62000198"/>
</dbReference>
<dbReference type="InterPro" id="IPR009000">
    <property type="entry name" value="Transl_B-barrel_sf"/>
</dbReference>
<dbReference type="GO" id="GO:0001522">
    <property type="term" value="P:pseudouridine synthesis"/>
    <property type="evidence" value="ECO:0007669"/>
    <property type="project" value="InterPro"/>
</dbReference>
<name>A0A803KME2_CHEQI</name>
<feature type="compositionally biased region" description="Basic residues" evidence="9">
    <location>
        <begin position="800"/>
        <end position="813"/>
    </location>
</feature>
<dbReference type="GO" id="GO:0000493">
    <property type="term" value="P:box H/ACA snoRNP assembly"/>
    <property type="evidence" value="ECO:0007669"/>
    <property type="project" value="InterPro"/>
</dbReference>
<evidence type="ECO:0000256" key="5">
    <source>
        <dbReference type="ARBA" id="ARBA00022552"/>
    </source>
</evidence>
<dbReference type="GO" id="GO:0006364">
    <property type="term" value="P:rRNA processing"/>
    <property type="evidence" value="ECO:0007669"/>
    <property type="project" value="UniProtKB-KW"/>
</dbReference>
<dbReference type="SUPFAM" id="SSF50447">
    <property type="entry name" value="Translation proteins"/>
    <property type="match status" value="1"/>
</dbReference>
<comment type="subcellular location">
    <subcellularLocation>
        <location evidence="1">Nucleus</location>
    </subcellularLocation>
</comment>
<keyword evidence="6" id="KW-0597">Phosphoprotein</keyword>
<feature type="region of interest" description="Disordered" evidence="9">
    <location>
        <begin position="309"/>
        <end position="355"/>
    </location>
</feature>
<feature type="compositionally biased region" description="Low complexity" evidence="9">
    <location>
        <begin position="561"/>
        <end position="572"/>
    </location>
</feature>
<evidence type="ECO:0000256" key="7">
    <source>
        <dbReference type="ARBA" id="ARBA00022884"/>
    </source>
</evidence>
<reference evidence="10" key="2">
    <citation type="submission" date="2021-03" db="UniProtKB">
        <authorList>
            <consortium name="EnsemblPlants"/>
        </authorList>
    </citation>
    <scope>IDENTIFICATION</scope>
</reference>
<evidence type="ECO:0000256" key="8">
    <source>
        <dbReference type="ARBA" id="ARBA00023242"/>
    </source>
</evidence>
<feature type="compositionally biased region" description="Polar residues" evidence="9">
    <location>
        <begin position="760"/>
        <end position="781"/>
    </location>
</feature>
<feature type="region of interest" description="Disordered" evidence="9">
    <location>
        <begin position="557"/>
        <end position="595"/>
    </location>
</feature>
<dbReference type="Proteomes" id="UP000596660">
    <property type="component" value="Unplaced"/>
</dbReference>
<sequence>MVGFIRESSKQEEESGANQQKLKTLNSTEPFRFDFEGYLSEFGGFPLASVEPFLDIDSIMDWIEEMQDPDNVESNTDEVGRFIREFSKQEEESGANQQKFKTLNSTETFRFDFEGYSSEFGGFPLASVEPFLDFDSIKDWIEEMQGPDNAESNTTEVGSGICLEGHLENGIGNSVIDSVQSMDGLEKHVSVKVECCGSDENMGSKDEIGGDNSLVKLDGFKDCVMDSLMKKDDLGISELAEINADGHDGDTKILVGGGDEFVVGVLGDRSSHQIEGVDCSIEEGLEKVTLVGNEEGLIVAGSGMKKVDTPIVNENKDSNSESEWETSSSSCASSSSSESDEEEEEEERLKEKEKLSEIKKEKTIDIEEGQILDSDAENMVFWSENNEKEEEDDDDNSDEHMVFLSAEFEALPPVPPVNVTLQPCHEILPVGVVSSVLDAQVIVEGSEKHDPLNEGSILWIAEGRLPLGIVDEIFGPVKTPYYIVRYNSESEVPPGIQNGTLVGFVMEFVGHVLNDKNLYQKGYDASGENDEEVLEEFDFSDDEKEAEYKRLLKMSKRGNIQSSQPTVQPSQPRRMQQHMGPYVPSSSEENQFGPSPTGPVFSGRPYVPSLSQGYQLGPSPMGPFFPRGPTPSPQQLQQAGFLLNGLLANGIPFQQQNMAFPGGFQLQGMPWMQQNHPQNLQVASGSPMPWQQQQHISQMPMTNPALCQQPFDLSQLVSGSSATSLGPMNFAAGQINTPWVGMIGQNLSNQAPLNVALQGPGSQLPAQQGQSCNSRPPTTFHGNDGASPQFSQGQSSGRGGRGRGRKPFHRRGGHFGNGRSRQQPN</sequence>
<keyword evidence="7" id="KW-0694">RNA-binding</keyword>
<evidence type="ECO:0000313" key="10">
    <source>
        <dbReference type="EnsemblPlants" id="AUR62000198-RA:cds"/>
    </source>
</evidence>
<dbReference type="InterPro" id="IPR040309">
    <property type="entry name" value="Naf1"/>
</dbReference>
<dbReference type="GO" id="GO:0005732">
    <property type="term" value="C:sno(s)RNA-containing ribonucleoprotein complex"/>
    <property type="evidence" value="ECO:0007669"/>
    <property type="project" value="InterPro"/>
</dbReference>
<dbReference type="AlphaFoldDB" id="A0A803KME2"/>
<feature type="compositionally biased region" description="Low complexity" evidence="9">
    <location>
        <begin position="325"/>
        <end position="337"/>
    </location>
</feature>
<feature type="region of interest" description="Disordered" evidence="9">
    <location>
        <begin position="758"/>
        <end position="825"/>
    </location>
</feature>
<keyword evidence="8" id="KW-0539">Nucleus</keyword>
<dbReference type="FunFam" id="2.40.10.230:FF:000002">
    <property type="entry name" value="H/ACA ribonucleoprotein complex non-core subunit NAF1"/>
    <property type="match status" value="1"/>
</dbReference>
<proteinExistence type="inferred from homology"/>
<feature type="compositionally biased region" description="Polar residues" evidence="9">
    <location>
        <begin position="584"/>
        <end position="594"/>
    </location>
</feature>
<accession>A0A803KME2</accession>
<evidence type="ECO:0000256" key="2">
    <source>
        <dbReference type="ARBA" id="ARBA00009801"/>
    </source>
</evidence>
<evidence type="ECO:0000256" key="6">
    <source>
        <dbReference type="ARBA" id="ARBA00022553"/>
    </source>
</evidence>
<keyword evidence="5" id="KW-0698">rRNA processing</keyword>
<dbReference type="InterPro" id="IPR038664">
    <property type="entry name" value="Gar1/Naf1_Cbf5-bd_sf"/>
</dbReference>
<keyword evidence="4" id="KW-0690">Ribosome biogenesis</keyword>
<dbReference type="Gramene" id="AUR62000198-RA">
    <property type="protein sequence ID" value="AUR62000198-RA:cds"/>
    <property type="gene ID" value="AUR62000198"/>
</dbReference>
<evidence type="ECO:0000256" key="3">
    <source>
        <dbReference type="ARBA" id="ARBA00021438"/>
    </source>
</evidence>
<comment type="similarity">
    <text evidence="2">Belongs to the NAF1 family.</text>
</comment>
<organism evidence="10 11">
    <name type="scientific">Chenopodium quinoa</name>
    <name type="common">Quinoa</name>
    <dbReference type="NCBI Taxonomy" id="63459"/>
    <lineage>
        <taxon>Eukaryota</taxon>
        <taxon>Viridiplantae</taxon>
        <taxon>Streptophyta</taxon>
        <taxon>Embryophyta</taxon>
        <taxon>Tracheophyta</taxon>
        <taxon>Spermatophyta</taxon>
        <taxon>Magnoliopsida</taxon>
        <taxon>eudicotyledons</taxon>
        <taxon>Gunneridae</taxon>
        <taxon>Pentapetalae</taxon>
        <taxon>Caryophyllales</taxon>
        <taxon>Chenopodiaceae</taxon>
        <taxon>Chenopodioideae</taxon>
        <taxon>Atripliceae</taxon>
        <taxon>Chenopodium</taxon>
    </lineage>
</organism>
<dbReference type="PANTHER" id="PTHR31633:SF1">
    <property type="entry name" value="H_ACA RIBONUCLEOPROTEIN COMPLEX NON-CORE SUBUNIT NAF1"/>
    <property type="match status" value="1"/>
</dbReference>
<reference evidence="10" key="1">
    <citation type="journal article" date="2017" name="Nature">
        <title>The genome of Chenopodium quinoa.</title>
        <authorList>
            <person name="Jarvis D.E."/>
            <person name="Ho Y.S."/>
            <person name="Lightfoot D.J."/>
            <person name="Schmoeckel S.M."/>
            <person name="Li B."/>
            <person name="Borm T.J.A."/>
            <person name="Ohyanagi H."/>
            <person name="Mineta K."/>
            <person name="Michell C.T."/>
            <person name="Saber N."/>
            <person name="Kharbatia N.M."/>
            <person name="Rupper R.R."/>
            <person name="Sharp A.R."/>
            <person name="Dally N."/>
            <person name="Boughton B.A."/>
            <person name="Woo Y.H."/>
            <person name="Gao G."/>
            <person name="Schijlen E.G.W.M."/>
            <person name="Guo X."/>
            <person name="Momin A.A."/>
            <person name="Negrao S."/>
            <person name="Al-Babili S."/>
            <person name="Gehring C."/>
            <person name="Roessner U."/>
            <person name="Jung C."/>
            <person name="Murphy K."/>
            <person name="Arold S.T."/>
            <person name="Gojobori T."/>
            <person name="van der Linden C.G."/>
            <person name="van Loo E.N."/>
            <person name="Jellen E.N."/>
            <person name="Maughan P.J."/>
            <person name="Tester M."/>
        </authorList>
    </citation>
    <scope>NUCLEOTIDE SEQUENCE [LARGE SCALE GENOMIC DNA]</scope>
    <source>
        <strain evidence="10">cv. PI 614886</strain>
    </source>
</reference>
<evidence type="ECO:0000256" key="1">
    <source>
        <dbReference type="ARBA" id="ARBA00004123"/>
    </source>
</evidence>
<evidence type="ECO:0000256" key="4">
    <source>
        <dbReference type="ARBA" id="ARBA00022517"/>
    </source>
</evidence>